<evidence type="ECO:0000313" key="2">
    <source>
        <dbReference type="EMBL" id="KYM96660.1"/>
    </source>
</evidence>
<dbReference type="EMBL" id="KQ978164">
    <property type="protein sequence ID" value="KYM96660.1"/>
    <property type="molecule type" value="Genomic_DNA"/>
</dbReference>
<feature type="compositionally biased region" description="Low complexity" evidence="1">
    <location>
        <begin position="98"/>
        <end position="112"/>
    </location>
</feature>
<reference evidence="2 3" key="1">
    <citation type="submission" date="2016-03" db="EMBL/GenBank/DDBJ databases">
        <title>Cyphomyrmex costatus WGS genome.</title>
        <authorList>
            <person name="Nygaard S."/>
            <person name="Hu H."/>
            <person name="Boomsma J."/>
            <person name="Zhang G."/>
        </authorList>
    </citation>
    <scope>NUCLEOTIDE SEQUENCE [LARGE SCALE GENOMIC DNA]</scope>
    <source>
        <strain evidence="2">MS0001</strain>
        <tissue evidence="2">Whole body</tissue>
    </source>
</reference>
<feature type="region of interest" description="Disordered" evidence="1">
    <location>
        <begin position="58"/>
        <end position="124"/>
    </location>
</feature>
<sequence>QNTYSLWQSSRETGTTIRAVEGSFLLRSASTRHLSAGQASEERSGARIVLRKFASTAAAARSPRGWEGNVRDRRDGDRAAMRPERLLVSGATASASTRRQQPAAAPSRAEPSGVEDLAPDDEMR</sequence>
<proteinExistence type="predicted"/>
<feature type="compositionally biased region" description="Basic and acidic residues" evidence="1">
    <location>
        <begin position="69"/>
        <end position="85"/>
    </location>
</feature>
<dbReference type="AlphaFoldDB" id="A0A195C7P1"/>
<feature type="non-terminal residue" evidence="2">
    <location>
        <position position="1"/>
    </location>
</feature>
<dbReference type="Proteomes" id="UP000078542">
    <property type="component" value="Unassembled WGS sequence"/>
</dbReference>
<organism evidence="2 3">
    <name type="scientific">Cyphomyrmex costatus</name>
    <dbReference type="NCBI Taxonomy" id="456900"/>
    <lineage>
        <taxon>Eukaryota</taxon>
        <taxon>Metazoa</taxon>
        <taxon>Ecdysozoa</taxon>
        <taxon>Arthropoda</taxon>
        <taxon>Hexapoda</taxon>
        <taxon>Insecta</taxon>
        <taxon>Pterygota</taxon>
        <taxon>Neoptera</taxon>
        <taxon>Endopterygota</taxon>
        <taxon>Hymenoptera</taxon>
        <taxon>Apocrita</taxon>
        <taxon>Aculeata</taxon>
        <taxon>Formicoidea</taxon>
        <taxon>Formicidae</taxon>
        <taxon>Myrmicinae</taxon>
        <taxon>Cyphomyrmex</taxon>
    </lineage>
</organism>
<evidence type="ECO:0000256" key="1">
    <source>
        <dbReference type="SAM" id="MobiDB-lite"/>
    </source>
</evidence>
<evidence type="ECO:0000313" key="3">
    <source>
        <dbReference type="Proteomes" id="UP000078542"/>
    </source>
</evidence>
<keyword evidence="3" id="KW-1185">Reference proteome</keyword>
<protein>
    <submittedName>
        <fullName evidence="2">Uncharacterized protein</fullName>
    </submittedName>
</protein>
<name>A0A195C7P1_9HYME</name>
<gene>
    <name evidence="2" type="ORF">ALC62_12707</name>
</gene>
<accession>A0A195C7P1</accession>